<dbReference type="EMBL" id="HBIX01021800">
    <property type="protein sequence ID" value="CAE0722510.1"/>
    <property type="molecule type" value="Transcribed_RNA"/>
</dbReference>
<protein>
    <submittedName>
        <fullName evidence="3">Uncharacterized protein</fullName>
    </submittedName>
</protein>
<name>A0A6V0APY7_9STRA</name>
<evidence type="ECO:0000313" key="3">
    <source>
        <dbReference type="EMBL" id="CAE0722513.1"/>
    </source>
</evidence>
<dbReference type="AlphaFoldDB" id="A0A6V0APY7"/>
<feature type="region of interest" description="Disordered" evidence="1">
    <location>
        <begin position="288"/>
        <end position="316"/>
    </location>
</feature>
<feature type="region of interest" description="Disordered" evidence="1">
    <location>
        <begin position="105"/>
        <end position="145"/>
    </location>
</feature>
<gene>
    <name evidence="2" type="ORF">PAUS00366_LOCUS15265</name>
    <name evidence="3" type="ORF">PAUS00366_LOCUS15268</name>
</gene>
<sequence length="379" mass="42323">MSTAAAATTSNKSQTKPDVAAAGVDVDVDQGASYVHAYPYSPVMDVSPDYNNNKIIDKDELEFRFVQDFHKTVRSSAVLLAPNKQQQSQVFTMSFDRPHNFVIKIAPDTNSNNNNNGSNSNHNKNKDTNSNTIALLPSSESTSNGAPKPWFKIARVEGLLILTNMKGEPFLMIRESPCDKISNINNHSSGGKSNGMAMDLYRYNPLAMACDNAQRKHQYQQEQLFCRVRRKYCRKERKFRWRKSKYALCIGYFIELMDPFDKHQSFVECHGCWPNFVRFIGDAAGASDSSSSDNSNNNGDNNNTTNNDGANTTSAETTTEFASIRKQFLHTNKWRMTVSAGQDVVLFLGIACALELLERKANEQFSISTSCGDVLCCSF</sequence>
<evidence type="ECO:0000256" key="1">
    <source>
        <dbReference type="SAM" id="MobiDB-lite"/>
    </source>
</evidence>
<organism evidence="3">
    <name type="scientific">Pseudo-nitzschia australis</name>
    <dbReference type="NCBI Taxonomy" id="44445"/>
    <lineage>
        <taxon>Eukaryota</taxon>
        <taxon>Sar</taxon>
        <taxon>Stramenopiles</taxon>
        <taxon>Ochrophyta</taxon>
        <taxon>Bacillariophyta</taxon>
        <taxon>Bacillariophyceae</taxon>
        <taxon>Bacillariophycidae</taxon>
        <taxon>Bacillariales</taxon>
        <taxon>Bacillariaceae</taxon>
        <taxon>Pseudo-nitzschia</taxon>
    </lineage>
</organism>
<proteinExistence type="predicted"/>
<feature type="compositionally biased region" description="Polar residues" evidence="1">
    <location>
        <begin position="128"/>
        <end position="145"/>
    </location>
</feature>
<dbReference type="EMBL" id="HBIX01021805">
    <property type="protein sequence ID" value="CAE0722513.1"/>
    <property type="molecule type" value="Transcribed_RNA"/>
</dbReference>
<accession>A0A6V0APY7</accession>
<feature type="compositionally biased region" description="Low complexity" evidence="1">
    <location>
        <begin position="110"/>
        <end position="122"/>
    </location>
</feature>
<reference evidence="3" key="1">
    <citation type="submission" date="2021-01" db="EMBL/GenBank/DDBJ databases">
        <authorList>
            <person name="Corre E."/>
            <person name="Pelletier E."/>
            <person name="Niang G."/>
            <person name="Scheremetjew M."/>
            <person name="Finn R."/>
            <person name="Kale V."/>
            <person name="Holt S."/>
            <person name="Cochrane G."/>
            <person name="Meng A."/>
            <person name="Brown T."/>
            <person name="Cohen L."/>
        </authorList>
    </citation>
    <scope>NUCLEOTIDE SEQUENCE</scope>
    <source>
        <strain evidence="3">10249 10 AB</strain>
    </source>
</reference>
<evidence type="ECO:0000313" key="2">
    <source>
        <dbReference type="EMBL" id="CAE0722510.1"/>
    </source>
</evidence>